<dbReference type="PRINTS" id="PR00081">
    <property type="entry name" value="GDHRDH"/>
</dbReference>
<dbReference type="FunFam" id="3.40.50.720:FF:000084">
    <property type="entry name" value="Short-chain dehydrogenase reductase"/>
    <property type="match status" value="1"/>
</dbReference>
<dbReference type="CDD" id="cd05233">
    <property type="entry name" value="SDR_c"/>
    <property type="match status" value="1"/>
</dbReference>
<sequence>MTLELRLDGAVVLVTGGVRGVGAGIARSFLRAGARVVVCARHAPERPVTAGGAEAEFLPCDVREPEQVGRLVGELVDRHGRLDVLVNNAGGAPFADAATASPRFHSKVVALNLLAPLTVAQQANSLMQQQESGGAIVNVSSVSGCRASPGTAAYGAAKAGLDNLTASLAVEWAPKVRVNALDVGMVRTELAHLHYGDEAGVAAVGSVVPLRRLAEPEEVGACAVFLASPLASYVSGAALAVHGGGEVPAFLSASTAELSGEKS</sequence>
<protein>
    <submittedName>
        <fullName evidence="4">NAD(P)-dependent dehydrogenase (Short-subunit alcohol dehydrogenase family)</fullName>
    </submittedName>
</protein>
<reference evidence="4 5" key="1">
    <citation type="submission" date="2019-06" db="EMBL/GenBank/DDBJ databases">
        <title>Sequencing the genomes of 1000 actinobacteria strains.</title>
        <authorList>
            <person name="Klenk H.-P."/>
        </authorList>
    </citation>
    <scope>NUCLEOTIDE SEQUENCE [LARGE SCALE GENOMIC DNA]</scope>
    <source>
        <strain evidence="4 5">DSM 45679</strain>
    </source>
</reference>
<organism evidence="4 5">
    <name type="scientific">Amycolatopsis cihanbeyliensis</name>
    <dbReference type="NCBI Taxonomy" id="1128664"/>
    <lineage>
        <taxon>Bacteria</taxon>
        <taxon>Bacillati</taxon>
        <taxon>Actinomycetota</taxon>
        <taxon>Actinomycetes</taxon>
        <taxon>Pseudonocardiales</taxon>
        <taxon>Pseudonocardiaceae</taxon>
        <taxon>Amycolatopsis</taxon>
    </lineage>
</organism>
<feature type="domain" description="Ketoreductase" evidence="3">
    <location>
        <begin position="10"/>
        <end position="204"/>
    </location>
</feature>
<keyword evidence="5" id="KW-1185">Reference proteome</keyword>
<evidence type="ECO:0000256" key="2">
    <source>
        <dbReference type="ARBA" id="ARBA00023002"/>
    </source>
</evidence>
<accession>A0A542DDJ3</accession>
<dbReference type="OrthoDB" id="3361211at2"/>
<name>A0A542DDJ3_AMYCI</name>
<dbReference type="PROSITE" id="PS00061">
    <property type="entry name" value="ADH_SHORT"/>
    <property type="match status" value="1"/>
</dbReference>
<dbReference type="Gene3D" id="3.40.50.720">
    <property type="entry name" value="NAD(P)-binding Rossmann-like Domain"/>
    <property type="match status" value="1"/>
</dbReference>
<dbReference type="AlphaFoldDB" id="A0A542DDJ3"/>
<dbReference type="PRINTS" id="PR00080">
    <property type="entry name" value="SDRFAMILY"/>
</dbReference>
<dbReference type="SUPFAM" id="SSF51735">
    <property type="entry name" value="NAD(P)-binding Rossmann-fold domains"/>
    <property type="match status" value="1"/>
</dbReference>
<dbReference type="RefSeq" id="WP_141995981.1">
    <property type="nucleotide sequence ID" value="NZ_VFML01000001.1"/>
</dbReference>
<dbReference type="InterPro" id="IPR036291">
    <property type="entry name" value="NAD(P)-bd_dom_sf"/>
</dbReference>
<evidence type="ECO:0000313" key="4">
    <source>
        <dbReference type="EMBL" id="TQJ01138.1"/>
    </source>
</evidence>
<dbReference type="PANTHER" id="PTHR42760:SF133">
    <property type="entry name" value="3-OXOACYL-[ACYL-CARRIER-PROTEIN] REDUCTASE"/>
    <property type="match status" value="1"/>
</dbReference>
<dbReference type="Proteomes" id="UP000320876">
    <property type="component" value="Unassembled WGS sequence"/>
</dbReference>
<evidence type="ECO:0000256" key="1">
    <source>
        <dbReference type="ARBA" id="ARBA00006484"/>
    </source>
</evidence>
<proteinExistence type="inferred from homology"/>
<dbReference type="GO" id="GO:0016616">
    <property type="term" value="F:oxidoreductase activity, acting on the CH-OH group of donors, NAD or NADP as acceptor"/>
    <property type="evidence" value="ECO:0007669"/>
    <property type="project" value="UniProtKB-ARBA"/>
</dbReference>
<comment type="similarity">
    <text evidence="1">Belongs to the short-chain dehydrogenases/reductases (SDR) family.</text>
</comment>
<dbReference type="NCBIfam" id="NF005893">
    <property type="entry name" value="PRK07856.1"/>
    <property type="match status" value="1"/>
</dbReference>
<dbReference type="EMBL" id="VFML01000001">
    <property type="protein sequence ID" value="TQJ01138.1"/>
    <property type="molecule type" value="Genomic_DNA"/>
</dbReference>
<dbReference type="PANTHER" id="PTHR42760">
    <property type="entry name" value="SHORT-CHAIN DEHYDROGENASES/REDUCTASES FAMILY MEMBER"/>
    <property type="match status" value="1"/>
</dbReference>
<keyword evidence="2" id="KW-0560">Oxidoreductase</keyword>
<dbReference type="InterPro" id="IPR057326">
    <property type="entry name" value="KR_dom"/>
</dbReference>
<comment type="caution">
    <text evidence="4">The sequence shown here is derived from an EMBL/GenBank/DDBJ whole genome shotgun (WGS) entry which is preliminary data.</text>
</comment>
<dbReference type="Pfam" id="PF13561">
    <property type="entry name" value="adh_short_C2"/>
    <property type="match status" value="1"/>
</dbReference>
<evidence type="ECO:0000259" key="3">
    <source>
        <dbReference type="SMART" id="SM00822"/>
    </source>
</evidence>
<evidence type="ECO:0000313" key="5">
    <source>
        <dbReference type="Proteomes" id="UP000320876"/>
    </source>
</evidence>
<dbReference type="InterPro" id="IPR020904">
    <property type="entry name" value="Sc_DH/Rdtase_CS"/>
</dbReference>
<dbReference type="SMART" id="SM00822">
    <property type="entry name" value="PKS_KR"/>
    <property type="match status" value="1"/>
</dbReference>
<dbReference type="InterPro" id="IPR002347">
    <property type="entry name" value="SDR_fam"/>
</dbReference>
<gene>
    <name evidence="4" type="ORF">FB471_0803</name>
</gene>